<organism evidence="10 11">
    <name type="scientific">Paralvinella palmiformis</name>
    <dbReference type="NCBI Taxonomy" id="53620"/>
    <lineage>
        <taxon>Eukaryota</taxon>
        <taxon>Metazoa</taxon>
        <taxon>Spiralia</taxon>
        <taxon>Lophotrochozoa</taxon>
        <taxon>Annelida</taxon>
        <taxon>Polychaeta</taxon>
        <taxon>Sedentaria</taxon>
        <taxon>Canalipalpata</taxon>
        <taxon>Terebellida</taxon>
        <taxon>Terebelliformia</taxon>
        <taxon>Alvinellidae</taxon>
        <taxon>Paralvinella</taxon>
    </lineage>
</organism>
<evidence type="ECO:0000256" key="8">
    <source>
        <dbReference type="ARBA" id="ARBA00023136"/>
    </source>
</evidence>
<dbReference type="Pfam" id="PF03878">
    <property type="entry name" value="YIF1"/>
    <property type="match status" value="1"/>
</dbReference>
<evidence type="ECO:0000256" key="9">
    <source>
        <dbReference type="RuleBase" id="RU368073"/>
    </source>
</evidence>
<keyword evidence="2 9" id="KW-0813">Transport</keyword>
<comment type="subcellular location">
    <subcellularLocation>
        <location evidence="9">Endoplasmic reticulum membrane</location>
        <topology evidence="9">Multi-pass membrane protein</topology>
    </subcellularLocation>
    <subcellularLocation>
        <location evidence="9">Golgi apparatus membrane</location>
        <topology evidence="9">Multi-pass membrane protein</topology>
    </subcellularLocation>
</comment>
<dbReference type="GO" id="GO:0006888">
    <property type="term" value="P:endoplasmic reticulum to Golgi vesicle-mediated transport"/>
    <property type="evidence" value="ECO:0007669"/>
    <property type="project" value="UniProtKB-UniRule"/>
</dbReference>
<comment type="function">
    <text evidence="9">Has a role in transport between endoplasmic reticulum and Golgi.</text>
</comment>
<keyword evidence="3" id="KW-0812">Transmembrane</keyword>
<keyword evidence="5 9" id="KW-0653">Protein transport</keyword>
<comment type="caution">
    <text evidence="10">The sequence shown here is derived from an EMBL/GenBank/DDBJ whole genome shotgun (WGS) entry which is preliminary data.</text>
</comment>
<dbReference type="Proteomes" id="UP001208570">
    <property type="component" value="Unassembled WGS sequence"/>
</dbReference>
<evidence type="ECO:0000313" key="10">
    <source>
        <dbReference type="EMBL" id="KAK2170727.1"/>
    </source>
</evidence>
<proteinExistence type="inferred from homology"/>
<keyword evidence="6" id="KW-1133">Transmembrane helix</keyword>
<keyword evidence="8" id="KW-0472">Membrane</keyword>
<keyword evidence="7 9" id="KW-0333">Golgi apparatus</keyword>
<evidence type="ECO:0000256" key="1">
    <source>
        <dbReference type="ARBA" id="ARBA00009727"/>
    </source>
</evidence>
<evidence type="ECO:0000256" key="3">
    <source>
        <dbReference type="ARBA" id="ARBA00022692"/>
    </source>
</evidence>
<evidence type="ECO:0000256" key="7">
    <source>
        <dbReference type="ARBA" id="ARBA00023034"/>
    </source>
</evidence>
<evidence type="ECO:0000256" key="6">
    <source>
        <dbReference type="ARBA" id="ARBA00022989"/>
    </source>
</evidence>
<accession>A0AAD9KG91</accession>
<protein>
    <recommendedName>
        <fullName evidence="9">Protein YIF1</fullName>
    </recommendedName>
</protein>
<gene>
    <name evidence="10" type="ORF">LSH36_1g23005</name>
</gene>
<evidence type="ECO:0000256" key="2">
    <source>
        <dbReference type="ARBA" id="ARBA00022448"/>
    </source>
</evidence>
<evidence type="ECO:0000256" key="5">
    <source>
        <dbReference type="ARBA" id="ARBA00022927"/>
    </source>
</evidence>
<evidence type="ECO:0000313" key="11">
    <source>
        <dbReference type="Proteomes" id="UP001208570"/>
    </source>
</evidence>
<comment type="similarity">
    <text evidence="1 9">Belongs to the YIF1 family.</text>
</comment>
<evidence type="ECO:0000256" key="4">
    <source>
        <dbReference type="ARBA" id="ARBA00022824"/>
    </source>
</evidence>
<dbReference type="GO" id="GO:0005789">
    <property type="term" value="C:endoplasmic reticulum membrane"/>
    <property type="evidence" value="ECO:0007669"/>
    <property type="project" value="UniProtKB-SubCell"/>
</dbReference>
<keyword evidence="4 9" id="KW-0256">Endoplasmic reticulum</keyword>
<dbReference type="EMBL" id="JAODUP010000001">
    <property type="protein sequence ID" value="KAK2170727.1"/>
    <property type="molecule type" value="Genomic_DNA"/>
</dbReference>
<reference evidence="10" key="1">
    <citation type="journal article" date="2023" name="Mol. Biol. Evol.">
        <title>Third-Generation Sequencing Reveals the Adaptive Role of the Epigenome in Three Deep-Sea Polychaetes.</title>
        <authorList>
            <person name="Perez M."/>
            <person name="Aroh O."/>
            <person name="Sun Y."/>
            <person name="Lan Y."/>
            <person name="Juniper S.K."/>
            <person name="Young C.R."/>
            <person name="Angers B."/>
            <person name="Qian P.Y."/>
        </authorList>
    </citation>
    <scope>NUCLEOTIDE SEQUENCE</scope>
    <source>
        <strain evidence="10">P08H-3</strain>
    </source>
</reference>
<keyword evidence="11" id="KW-1185">Reference proteome</keyword>
<dbReference type="InterPro" id="IPR005578">
    <property type="entry name" value="Yif1_fam"/>
</dbReference>
<dbReference type="GO" id="GO:0000139">
    <property type="term" value="C:Golgi membrane"/>
    <property type="evidence" value="ECO:0007669"/>
    <property type="project" value="UniProtKB-SubCell"/>
</dbReference>
<sequence>MMAHQLEPCTGNLQDWTIKYNQDEPVTPRYDINAPDLYIPGGCYVHVCCYGICHIHTVGWCCVRKPEQVGIISKLN</sequence>
<name>A0AAD9KG91_9ANNE</name>
<dbReference type="AlphaFoldDB" id="A0AAD9KG91"/>
<dbReference type="GO" id="GO:0015031">
    <property type="term" value="P:protein transport"/>
    <property type="evidence" value="ECO:0007669"/>
    <property type="project" value="UniProtKB-KW"/>
</dbReference>
<dbReference type="GO" id="GO:0005793">
    <property type="term" value="C:endoplasmic reticulum-Golgi intermediate compartment"/>
    <property type="evidence" value="ECO:0007669"/>
    <property type="project" value="UniProtKB-UniRule"/>
</dbReference>